<gene>
    <name evidence="2" type="ORF">POM88_006087</name>
</gene>
<evidence type="ECO:0000256" key="1">
    <source>
        <dbReference type="SAM" id="MobiDB-lite"/>
    </source>
</evidence>
<accession>A0AAD8J3M4</accession>
<feature type="region of interest" description="Disordered" evidence="1">
    <location>
        <begin position="125"/>
        <end position="146"/>
    </location>
</feature>
<reference evidence="2" key="1">
    <citation type="submission" date="2023-02" db="EMBL/GenBank/DDBJ databases">
        <title>Genome of toxic invasive species Heracleum sosnowskyi carries increased number of genes despite the absence of recent whole-genome duplications.</title>
        <authorList>
            <person name="Schelkunov M."/>
            <person name="Shtratnikova V."/>
            <person name="Makarenko M."/>
            <person name="Klepikova A."/>
            <person name="Omelchenko D."/>
            <person name="Novikova G."/>
            <person name="Obukhova E."/>
            <person name="Bogdanov V."/>
            <person name="Penin A."/>
            <person name="Logacheva M."/>
        </authorList>
    </citation>
    <scope>NUCLEOTIDE SEQUENCE</scope>
    <source>
        <strain evidence="2">Hsosn_3</strain>
        <tissue evidence="2">Leaf</tissue>
    </source>
</reference>
<reference evidence="2" key="2">
    <citation type="submission" date="2023-05" db="EMBL/GenBank/DDBJ databases">
        <authorList>
            <person name="Schelkunov M.I."/>
        </authorList>
    </citation>
    <scope>NUCLEOTIDE SEQUENCE</scope>
    <source>
        <strain evidence="2">Hsosn_3</strain>
        <tissue evidence="2">Leaf</tissue>
    </source>
</reference>
<evidence type="ECO:0000313" key="2">
    <source>
        <dbReference type="EMBL" id="KAK1396224.1"/>
    </source>
</evidence>
<evidence type="ECO:0000313" key="3">
    <source>
        <dbReference type="Proteomes" id="UP001237642"/>
    </source>
</evidence>
<name>A0AAD8J3M4_9APIA</name>
<sequence>MKSQLYVTITILTLGFASITCVSSAGYNVYVINALKRKEPMGVSCSEIDFGAVYNPRGQGPPQVTLQVGERHVWHLDKLPDNKDFSCLLSRAGLKAWTYVDKSFPDQPNKYFLATIDVVYQDTKEYPPDDPGWDKDSQDQLNADGSMVIEPGFDRTKWLPPKQWR</sequence>
<feature type="compositionally biased region" description="Basic and acidic residues" evidence="1">
    <location>
        <begin position="125"/>
        <end position="138"/>
    </location>
</feature>
<proteinExistence type="predicted"/>
<protein>
    <submittedName>
        <fullName evidence="2">Uncharacterized protein</fullName>
    </submittedName>
</protein>
<comment type="caution">
    <text evidence="2">The sequence shown here is derived from an EMBL/GenBank/DDBJ whole genome shotgun (WGS) entry which is preliminary data.</text>
</comment>
<keyword evidence="3" id="KW-1185">Reference proteome</keyword>
<dbReference type="Proteomes" id="UP001237642">
    <property type="component" value="Unassembled WGS sequence"/>
</dbReference>
<dbReference type="AlphaFoldDB" id="A0AAD8J3M4"/>
<organism evidence="2 3">
    <name type="scientific">Heracleum sosnowskyi</name>
    <dbReference type="NCBI Taxonomy" id="360622"/>
    <lineage>
        <taxon>Eukaryota</taxon>
        <taxon>Viridiplantae</taxon>
        <taxon>Streptophyta</taxon>
        <taxon>Embryophyta</taxon>
        <taxon>Tracheophyta</taxon>
        <taxon>Spermatophyta</taxon>
        <taxon>Magnoliopsida</taxon>
        <taxon>eudicotyledons</taxon>
        <taxon>Gunneridae</taxon>
        <taxon>Pentapetalae</taxon>
        <taxon>asterids</taxon>
        <taxon>campanulids</taxon>
        <taxon>Apiales</taxon>
        <taxon>Apiaceae</taxon>
        <taxon>Apioideae</taxon>
        <taxon>apioid superclade</taxon>
        <taxon>Tordylieae</taxon>
        <taxon>Tordyliinae</taxon>
        <taxon>Heracleum</taxon>
    </lineage>
</organism>
<dbReference type="EMBL" id="JAUIZM010000002">
    <property type="protein sequence ID" value="KAK1396224.1"/>
    <property type="molecule type" value="Genomic_DNA"/>
</dbReference>